<dbReference type="EMBL" id="CAKLBY020000100">
    <property type="protein sequence ID" value="CAK7926508.1"/>
    <property type="molecule type" value="Genomic_DNA"/>
</dbReference>
<evidence type="ECO:0000313" key="2">
    <source>
        <dbReference type="Proteomes" id="UP001162060"/>
    </source>
</evidence>
<comment type="caution">
    <text evidence="1">The sequence shown here is derived from an EMBL/GenBank/DDBJ whole genome shotgun (WGS) entry which is preliminary data.</text>
</comment>
<evidence type="ECO:0000313" key="1">
    <source>
        <dbReference type="EMBL" id="CAK7926508.1"/>
    </source>
</evidence>
<organism evidence="1 2">
    <name type="scientific">Peronospora matthiolae</name>
    <dbReference type="NCBI Taxonomy" id="2874970"/>
    <lineage>
        <taxon>Eukaryota</taxon>
        <taxon>Sar</taxon>
        <taxon>Stramenopiles</taxon>
        <taxon>Oomycota</taxon>
        <taxon>Peronosporomycetes</taxon>
        <taxon>Peronosporales</taxon>
        <taxon>Peronosporaceae</taxon>
        <taxon>Peronospora</taxon>
    </lineage>
</organism>
<evidence type="ECO:0008006" key="3">
    <source>
        <dbReference type="Google" id="ProtNLM"/>
    </source>
</evidence>
<proteinExistence type="predicted"/>
<gene>
    <name evidence="1" type="ORF">PM001_LOCUS11658</name>
</gene>
<sequence>MSSAQDFATKISIDRFDGDNYATWSRYKRSVFLAKSTWHVVNRETTPTFADPRASDEYVKTSNIAFGLMLLHMSADYHHVVNDCEEAWVVWARLKTLNGGSQKAGRIFLKRQLLSL</sequence>
<name>A0AAV1TYK6_9STRA</name>
<dbReference type="Pfam" id="PF14223">
    <property type="entry name" value="Retrotran_gag_2"/>
    <property type="match status" value="1"/>
</dbReference>
<dbReference type="AlphaFoldDB" id="A0AAV1TYK6"/>
<protein>
    <recommendedName>
        <fullName evidence="3">Retrotransposon Copia-like N-terminal domain-containing protein</fullName>
    </recommendedName>
</protein>
<accession>A0AAV1TYK6</accession>
<reference evidence="1" key="1">
    <citation type="submission" date="2024-01" db="EMBL/GenBank/DDBJ databases">
        <authorList>
            <person name="Webb A."/>
        </authorList>
    </citation>
    <scope>NUCLEOTIDE SEQUENCE</scope>
    <source>
        <strain evidence="1">Pm1</strain>
    </source>
</reference>
<dbReference type="Proteomes" id="UP001162060">
    <property type="component" value="Unassembled WGS sequence"/>
</dbReference>